<keyword evidence="1" id="KW-0805">Transcription regulation</keyword>
<dbReference type="Gene3D" id="1.10.10.60">
    <property type="entry name" value="Homeodomain-like"/>
    <property type="match status" value="1"/>
</dbReference>
<dbReference type="RefSeq" id="WP_315652526.1">
    <property type="nucleotide sequence ID" value="NZ_JAVXZY010000010.1"/>
</dbReference>
<evidence type="ECO:0000313" key="6">
    <source>
        <dbReference type="EMBL" id="MDT9001644.1"/>
    </source>
</evidence>
<dbReference type="PROSITE" id="PS00041">
    <property type="entry name" value="HTH_ARAC_FAMILY_1"/>
    <property type="match status" value="1"/>
</dbReference>
<dbReference type="EMBL" id="JAVXZY010000010">
    <property type="protein sequence ID" value="MDT9001644.1"/>
    <property type="molecule type" value="Genomic_DNA"/>
</dbReference>
<keyword evidence="2" id="KW-0238">DNA-binding</keyword>
<name>A0ABU3PGH8_9BURK</name>
<feature type="domain" description="HTH araC/xylS-type" evidence="5">
    <location>
        <begin position="203"/>
        <end position="305"/>
    </location>
</feature>
<evidence type="ECO:0000256" key="4">
    <source>
        <dbReference type="SAM" id="MobiDB-lite"/>
    </source>
</evidence>
<dbReference type="InterPro" id="IPR009057">
    <property type="entry name" value="Homeodomain-like_sf"/>
</dbReference>
<dbReference type="PANTHER" id="PTHR46796">
    <property type="entry name" value="HTH-TYPE TRANSCRIPTIONAL ACTIVATOR RHAS-RELATED"/>
    <property type="match status" value="1"/>
</dbReference>
<reference evidence="6" key="1">
    <citation type="submission" date="2023-09" db="EMBL/GenBank/DDBJ databases">
        <title>Paucibacter sp. APW11 Genome sequencing and assembly.</title>
        <authorList>
            <person name="Kim I."/>
        </authorList>
    </citation>
    <scope>NUCLEOTIDE SEQUENCE</scope>
    <source>
        <strain evidence="6">APW11</strain>
    </source>
</reference>
<dbReference type="SUPFAM" id="SSF46689">
    <property type="entry name" value="Homeodomain-like"/>
    <property type="match status" value="2"/>
</dbReference>
<evidence type="ECO:0000256" key="1">
    <source>
        <dbReference type="ARBA" id="ARBA00023015"/>
    </source>
</evidence>
<proteinExistence type="predicted"/>
<keyword evidence="3" id="KW-0804">Transcription</keyword>
<protein>
    <submittedName>
        <fullName evidence="6">AraC family transcriptional regulator</fullName>
    </submittedName>
</protein>
<evidence type="ECO:0000256" key="3">
    <source>
        <dbReference type="ARBA" id="ARBA00023163"/>
    </source>
</evidence>
<dbReference type="PROSITE" id="PS01124">
    <property type="entry name" value="HTH_ARAC_FAMILY_2"/>
    <property type="match status" value="1"/>
</dbReference>
<keyword evidence="7" id="KW-1185">Reference proteome</keyword>
<sequence>MSARRPAHAPTAAAATPQRVDQVLARSRARAERRSSLGDGLELVQWHNAHDHTSYLQPGHHTLSVYLEGGWQTQARGLQGSHGSPGCHCLLPAEHESHWDIGAPQRFVHLYWSGSAWADRVVRLLDAEPRSFSLQTRIFAQDEALAGWAQQIAALDWQDPLQRMQAQAISHQALDRLLLQAATPAQRSAALRPKGGLGSAVRRELLAYIDAHLDAPTEALSLATLAARAHLSEFHFARMFRVSMGCSVQGWISQLRLQRARELLLQADGPPLGEVARRCGYASASHLNRQVRRAFALTPGQLRAAAQR</sequence>
<dbReference type="Proteomes" id="UP001246372">
    <property type="component" value="Unassembled WGS sequence"/>
</dbReference>
<accession>A0ABU3PGH8</accession>
<organism evidence="6 7">
    <name type="scientific">Roseateles aquae</name>
    <dbReference type="NCBI Taxonomy" id="3077235"/>
    <lineage>
        <taxon>Bacteria</taxon>
        <taxon>Pseudomonadati</taxon>
        <taxon>Pseudomonadota</taxon>
        <taxon>Betaproteobacteria</taxon>
        <taxon>Burkholderiales</taxon>
        <taxon>Sphaerotilaceae</taxon>
        <taxon>Roseateles</taxon>
    </lineage>
</organism>
<dbReference type="InterPro" id="IPR018060">
    <property type="entry name" value="HTH_AraC"/>
</dbReference>
<evidence type="ECO:0000256" key="2">
    <source>
        <dbReference type="ARBA" id="ARBA00023125"/>
    </source>
</evidence>
<dbReference type="InterPro" id="IPR018062">
    <property type="entry name" value="HTH_AraC-typ_CS"/>
</dbReference>
<dbReference type="InterPro" id="IPR050204">
    <property type="entry name" value="AraC_XylS_family_regulators"/>
</dbReference>
<comment type="caution">
    <text evidence="6">The sequence shown here is derived from an EMBL/GenBank/DDBJ whole genome shotgun (WGS) entry which is preliminary data.</text>
</comment>
<feature type="region of interest" description="Disordered" evidence="4">
    <location>
        <begin position="1"/>
        <end position="21"/>
    </location>
</feature>
<evidence type="ECO:0000313" key="7">
    <source>
        <dbReference type="Proteomes" id="UP001246372"/>
    </source>
</evidence>
<dbReference type="Pfam" id="PF12833">
    <property type="entry name" value="HTH_18"/>
    <property type="match status" value="1"/>
</dbReference>
<dbReference type="SMART" id="SM00342">
    <property type="entry name" value="HTH_ARAC"/>
    <property type="match status" value="1"/>
</dbReference>
<feature type="compositionally biased region" description="Low complexity" evidence="4">
    <location>
        <begin position="1"/>
        <end position="17"/>
    </location>
</feature>
<gene>
    <name evidence="6" type="ORF">RQP53_20375</name>
</gene>
<dbReference type="PANTHER" id="PTHR46796:SF6">
    <property type="entry name" value="ARAC SUBFAMILY"/>
    <property type="match status" value="1"/>
</dbReference>
<evidence type="ECO:0000259" key="5">
    <source>
        <dbReference type="PROSITE" id="PS01124"/>
    </source>
</evidence>